<evidence type="ECO:0000256" key="1">
    <source>
        <dbReference type="SAM" id="MobiDB-lite"/>
    </source>
</evidence>
<proteinExistence type="predicted"/>
<feature type="compositionally biased region" description="Basic residues" evidence="1">
    <location>
        <begin position="1200"/>
        <end position="1210"/>
    </location>
</feature>
<feature type="compositionally biased region" description="Low complexity" evidence="1">
    <location>
        <begin position="110"/>
        <end position="131"/>
    </location>
</feature>
<accession>A0A8H3ANQ7</accession>
<feature type="compositionally biased region" description="Acidic residues" evidence="1">
    <location>
        <begin position="169"/>
        <end position="183"/>
    </location>
</feature>
<feature type="region of interest" description="Disordered" evidence="1">
    <location>
        <begin position="896"/>
        <end position="925"/>
    </location>
</feature>
<feature type="compositionally biased region" description="Low complexity" evidence="1">
    <location>
        <begin position="839"/>
        <end position="865"/>
    </location>
</feature>
<dbReference type="PANTHER" id="PTHR35711:SF1">
    <property type="entry name" value="ECTODERMAL, ISOFORM F"/>
    <property type="match status" value="1"/>
</dbReference>
<feature type="region of interest" description="Disordered" evidence="1">
    <location>
        <begin position="24"/>
        <end position="280"/>
    </location>
</feature>
<feature type="compositionally biased region" description="Polar residues" evidence="1">
    <location>
        <begin position="204"/>
        <end position="227"/>
    </location>
</feature>
<dbReference type="InterPro" id="IPR018564">
    <property type="entry name" value="Repl_chkpnt_MRC1_dom"/>
</dbReference>
<protein>
    <recommendedName>
        <fullName evidence="2">DNA replication checkpoint mediator MRC1 domain-containing protein</fullName>
    </recommendedName>
</protein>
<feature type="region of interest" description="Disordered" evidence="1">
    <location>
        <begin position="1359"/>
        <end position="1420"/>
    </location>
</feature>
<dbReference type="EMBL" id="CAJMWR010001834">
    <property type="protein sequence ID" value="CAE6435462.1"/>
    <property type="molecule type" value="Genomic_DNA"/>
</dbReference>
<feature type="compositionally biased region" description="Polar residues" evidence="1">
    <location>
        <begin position="1003"/>
        <end position="1024"/>
    </location>
</feature>
<feature type="compositionally biased region" description="Polar residues" evidence="1">
    <location>
        <begin position="870"/>
        <end position="883"/>
    </location>
</feature>
<feature type="compositionally biased region" description="Basic and acidic residues" evidence="1">
    <location>
        <begin position="580"/>
        <end position="596"/>
    </location>
</feature>
<feature type="region of interest" description="Disordered" evidence="1">
    <location>
        <begin position="317"/>
        <end position="402"/>
    </location>
</feature>
<feature type="region of interest" description="Disordered" evidence="1">
    <location>
        <begin position="1003"/>
        <end position="1212"/>
    </location>
</feature>
<dbReference type="Pfam" id="PF09444">
    <property type="entry name" value="MRC1"/>
    <property type="match status" value="1"/>
</dbReference>
<feature type="domain" description="DNA replication checkpoint mediator MRC1" evidence="2">
    <location>
        <begin position="1091"/>
        <end position="1230"/>
    </location>
</feature>
<feature type="compositionally biased region" description="Acidic residues" evidence="1">
    <location>
        <begin position="630"/>
        <end position="643"/>
    </location>
</feature>
<evidence type="ECO:0000259" key="2">
    <source>
        <dbReference type="Pfam" id="PF09444"/>
    </source>
</evidence>
<feature type="compositionally biased region" description="Low complexity" evidence="1">
    <location>
        <begin position="1028"/>
        <end position="1039"/>
    </location>
</feature>
<feature type="compositionally biased region" description="Acidic residues" evidence="1">
    <location>
        <begin position="1096"/>
        <end position="1108"/>
    </location>
</feature>
<feature type="compositionally biased region" description="Polar residues" evidence="1">
    <location>
        <begin position="825"/>
        <end position="836"/>
    </location>
</feature>
<feature type="compositionally biased region" description="Polar residues" evidence="1">
    <location>
        <begin position="719"/>
        <end position="729"/>
    </location>
</feature>
<feature type="compositionally biased region" description="Basic and acidic residues" evidence="1">
    <location>
        <begin position="334"/>
        <end position="347"/>
    </location>
</feature>
<gene>
    <name evidence="3" type="ORF">RDB_LOCUS70582</name>
</gene>
<dbReference type="Proteomes" id="UP000663840">
    <property type="component" value="Unassembled WGS sequence"/>
</dbReference>
<feature type="compositionally biased region" description="Acidic residues" evidence="1">
    <location>
        <begin position="1186"/>
        <end position="1195"/>
    </location>
</feature>
<feature type="compositionally biased region" description="Basic residues" evidence="1">
    <location>
        <begin position="1079"/>
        <end position="1090"/>
    </location>
</feature>
<organism evidence="3 4">
    <name type="scientific">Rhizoctonia solani</name>
    <dbReference type="NCBI Taxonomy" id="456999"/>
    <lineage>
        <taxon>Eukaryota</taxon>
        <taxon>Fungi</taxon>
        <taxon>Dikarya</taxon>
        <taxon>Basidiomycota</taxon>
        <taxon>Agaricomycotina</taxon>
        <taxon>Agaricomycetes</taxon>
        <taxon>Cantharellales</taxon>
        <taxon>Ceratobasidiaceae</taxon>
        <taxon>Rhizoctonia</taxon>
    </lineage>
</organism>
<evidence type="ECO:0000313" key="4">
    <source>
        <dbReference type="Proteomes" id="UP000663840"/>
    </source>
</evidence>
<feature type="region of interest" description="Disordered" evidence="1">
    <location>
        <begin position="428"/>
        <end position="495"/>
    </location>
</feature>
<feature type="compositionally biased region" description="Polar residues" evidence="1">
    <location>
        <begin position="368"/>
        <end position="382"/>
    </location>
</feature>
<dbReference type="PANTHER" id="PTHR35711">
    <property type="entry name" value="EXPRESSED PROTEIN"/>
    <property type="match status" value="1"/>
</dbReference>
<name>A0A8H3ANQ7_9AGAM</name>
<feature type="compositionally biased region" description="Basic and acidic residues" evidence="1">
    <location>
        <begin position="603"/>
        <end position="629"/>
    </location>
</feature>
<feature type="compositionally biased region" description="Acidic residues" evidence="1">
    <location>
        <begin position="1133"/>
        <end position="1144"/>
    </location>
</feature>
<feature type="compositionally biased region" description="Acidic residues" evidence="1">
    <location>
        <begin position="239"/>
        <end position="258"/>
    </location>
</feature>
<feature type="region of interest" description="Disordered" evidence="1">
    <location>
        <begin position="1240"/>
        <end position="1335"/>
    </location>
</feature>
<sequence length="1420" mass="154816">MVRSRTPSETKTIVPGEITGVNAEVCHDSSTPPASSPCWRPTRPTTMPITYGRPRPPTSLSSAQLNVSSVQSTATNDQNSSPTEAEFNQDWKQKLKDIDNDEYDGEMVRESTSSSLTPLVSSSSLSALPESQPQRESPSRDYRDPDTDDPDTSVELNTAVAMPSSDGEPMPEQDDEADSEDEPVVSKRMAKPLRVVDSDEESNNKQSPSQMSVDRPAKSSNPTTPASSAKKPVKLALSDDSDEEPPKDDKEEEQEEIQDASSPQVKRSTKRGLNKAEKVEMAKTQQAIAASREIRIQNATKRVDHKSYFANYNSSLNQAEIDSYPFPPGARSQKPTDSKAKLREKIAAMRPLSSHPAPASAPLPKTKYQVSSDPIVGSSQSGPGPIKGEAGSEQKGDLFGKPNALGMSMFGAEDSDEDEFPAVNQVLFAVKPKSKPKPKPSKVGLEEKKRALTNRKVESDSDDDLEIAGGSRPTNSRILARPGQKAATTQRKIKQEVSESQVLRAGHANHFGLDAAPSSSPIKGGGQYEDSQFGIVRLPGTPSRTATGWKGGKPTQPVGRGNNGARMTMEQLKRFVATKSFDDGQARQRADEERWKANGGRALKREKDRKEGLGVEEAVREALERAEHPQEEEEDEEDEEDEDYRGSASEQEQSEEEEDKENLPTAGRGRKPHEPVSDFDGSEKGEGDEDKENSLELAGIGSGLSPARIDAASPGLSARSPTHINNLSPGLSPGLAAPSPSHLFGRSPSHLRLSSTGSGRLPLSELEDEDKVPGENAAVARAPLGELDVHEEDEEDVVRRPMKRHRKGVIGDEEEIASPRRKPGSTLQRRLDSPSQRKLPLSFSSPSQRLLSSPSQRLLSPSLRFGSPTPRAQKSRLATGTQSFSQVETQDMLGGLGDVFGFESQSAPTGSPSQGGGGLTQLFANSANAGPSDAFSALRVNSNNIELTQDERAKLLYKPKISEEEARRDQELFEREDELMARPFSPTQKEENQMWLNEEGLWTQTKPAQTQTVGTQIEEPSSTPVHMPTTSLGTPSSGSQKLYRIRRGAASAQDSTPERESELAPIPSVFDKLMASQRGKQKKQERKHKLAKSDFVEGEAAESDDEYEGFGLRSKDEEGEEGDSDEDRHLEGLVDDQAMDEDTEAAAQIQAKFMEQNAQDDEAREKLARDVVAGKLRTRRRRGDNMDLDDDDESEEEHHRSSKNFLKKRKIDNDHLDALAKHDSTRAFVDMYDKAIKSTEDDEFAHLNQVTEDIDVAPGMNEDEEDDEEGEEGEEVGAEEEEATAPETPFGHSKKYIPSSEKAEVSFGFKPPNFNHDNDSDEEDPATIDLPDAVPQKLAPVTRGNSVASRIQQWAVQEGGGNRANIGRMGQGVSVTGHGGKNKVTKTKSASSNRPSALAGTSSSSSNKLSRLGSKASGFR</sequence>
<feature type="compositionally biased region" description="Low complexity" evidence="1">
    <location>
        <begin position="1396"/>
        <end position="1420"/>
    </location>
</feature>
<feature type="region of interest" description="Disordered" evidence="1">
    <location>
        <begin position="508"/>
        <end position="883"/>
    </location>
</feature>
<feature type="compositionally biased region" description="Basic and acidic residues" evidence="1">
    <location>
        <begin position="672"/>
        <end position="685"/>
    </location>
</feature>
<feature type="compositionally biased region" description="Polar residues" evidence="1">
    <location>
        <begin position="903"/>
        <end position="912"/>
    </location>
</feature>
<feature type="compositionally biased region" description="Low complexity" evidence="1">
    <location>
        <begin position="351"/>
        <end position="364"/>
    </location>
</feature>
<feature type="compositionally biased region" description="Polar residues" evidence="1">
    <location>
        <begin position="58"/>
        <end position="83"/>
    </location>
</feature>
<comment type="caution">
    <text evidence="3">The sequence shown here is derived from an EMBL/GenBank/DDBJ whole genome shotgun (WGS) entry which is preliminary data.</text>
</comment>
<feature type="compositionally biased region" description="Basic and acidic residues" evidence="1">
    <location>
        <begin position="444"/>
        <end position="459"/>
    </location>
</feature>
<reference evidence="3" key="1">
    <citation type="submission" date="2021-01" db="EMBL/GenBank/DDBJ databases">
        <authorList>
            <person name="Kaushik A."/>
        </authorList>
    </citation>
    <scope>NUCLEOTIDE SEQUENCE</scope>
    <source>
        <strain evidence="3">AG1-1A</strain>
    </source>
</reference>
<evidence type="ECO:0000313" key="3">
    <source>
        <dbReference type="EMBL" id="CAE6435462.1"/>
    </source>
</evidence>
<feature type="compositionally biased region" description="Acidic residues" evidence="1">
    <location>
        <begin position="1261"/>
        <end position="1284"/>
    </location>
</feature>
<feature type="compositionally biased region" description="Basic and acidic residues" evidence="1">
    <location>
        <begin position="89"/>
        <end position="98"/>
    </location>
</feature>